<sequence length="519" mass="60742">MRPKEPIICECSLIKRYVGLHFDTLVLLQSGNSRGSQLERPGSLLYAKLKQELVVLLLAATYWRISVSRAEILDTLFPENRSAFAQELQLDWEQHVDSHKCTLLHTVQKRCMDAGTVLQVLDKEQKARMLLACIQHFTKWKLMFPHLVDSQTPSFNAIVQHTCDITKEMYRDKLMHLQPDETNENESHSGVINSTSIDLSSTQPQTQNFLSILCRIVSDHSPMIYIVLTNVLKQTNGFFPFHVRACLQFMDELICYSSDFFRTLALPEHWKEILLLYQIFQRLFESEHYEILRDTHLFLLNHLLKLSEEVQIRILQLLEANFARFFFHWSQEVRCYYQHVLLYVVYPGNRSALSLTSDQLLLLHCEIPENTTPHSSKPQEQRWKIFEKRLINVIEYYDRKLRLIYSLKSNRSVVHITRSDRTQHYPAEEQTQCGTTDDSMQLSLQPITEKKNSVCLVESVCCETDSMESDWLVHIPFSYVKCAVEEYRVILHSNSDSSCFISPLRSFAQPPFDRYSCKK</sequence>
<reference evidence="1 2" key="1">
    <citation type="submission" date="2012-05" db="EMBL/GenBank/DDBJ databases">
        <title>Recombination and specialization in a pathogen metapopulation.</title>
        <authorList>
            <person name="Gardiner A."/>
            <person name="Kemen E."/>
            <person name="Schultz-Larsen T."/>
            <person name="MacLean D."/>
            <person name="Van Oosterhout C."/>
            <person name="Jones J.D.G."/>
        </authorList>
    </citation>
    <scope>NUCLEOTIDE SEQUENCE [LARGE SCALE GENOMIC DNA]</scope>
    <source>
        <strain evidence="1 2">Ac Nc2</strain>
    </source>
</reference>
<comment type="caution">
    <text evidence="1">The sequence shown here is derived from an EMBL/GenBank/DDBJ whole genome shotgun (WGS) entry which is preliminary data.</text>
</comment>
<protein>
    <submittedName>
        <fullName evidence="1">Uncharacterized protein</fullName>
    </submittedName>
</protein>
<dbReference type="AlphaFoldDB" id="A0A024GQB1"/>
<name>A0A024GQB1_9STRA</name>
<evidence type="ECO:0000313" key="2">
    <source>
        <dbReference type="Proteomes" id="UP000053237"/>
    </source>
</evidence>
<dbReference type="PANTHER" id="PTHR40261:SF1">
    <property type="entry name" value="RIESKE DOMAIN-CONTAINING PROTEIN"/>
    <property type="match status" value="1"/>
</dbReference>
<dbReference type="Proteomes" id="UP000053237">
    <property type="component" value="Unassembled WGS sequence"/>
</dbReference>
<dbReference type="Pfam" id="PF08578">
    <property type="entry name" value="DUF1765"/>
    <property type="match status" value="1"/>
</dbReference>
<dbReference type="InParanoid" id="A0A024GQB1"/>
<organism evidence="1 2">
    <name type="scientific">Albugo candida</name>
    <dbReference type="NCBI Taxonomy" id="65357"/>
    <lineage>
        <taxon>Eukaryota</taxon>
        <taxon>Sar</taxon>
        <taxon>Stramenopiles</taxon>
        <taxon>Oomycota</taxon>
        <taxon>Peronosporomycetes</taxon>
        <taxon>Albuginales</taxon>
        <taxon>Albuginaceae</taxon>
        <taxon>Albugo</taxon>
    </lineage>
</organism>
<keyword evidence="2" id="KW-1185">Reference proteome</keyword>
<dbReference type="InterPro" id="IPR013887">
    <property type="entry name" value="UPF0592"/>
</dbReference>
<dbReference type="PANTHER" id="PTHR40261">
    <property type="match status" value="1"/>
</dbReference>
<gene>
    <name evidence="1" type="ORF">BN9_103380</name>
</gene>
<evidence type="ECO:0000313" key="1">
    <source>
        <dbReference type="EMBL" id="CCI49084.1"/>
    </source>
</evidence>
<proteinExistence type="predicted"/>
<accession>A0A024GQB1</accession>
<dbReference type="EMBL" id="CAIX01000271">
    <property type="protein sequence ID" value="CCI49084.1"/>
    <property type="molecule type" value="Genomic_DNA"/>
</dbReference>